<dbReference type="EMBL" id="GBRH01247622">
    <property type="protein sequence ID" value="JAD50273.1"/>
    <property type="molecule type" value="Transcribed_RNA"/>
</dbReference>
<evidence type="ECO:0000313" key="1">
    <source>
        <dbReference type="EMBL" id="JAD50273.1"/>
    </source>
</evidence>
<organism evidence="1">
    <name type="scientific">Arundo donax</name>
    <name type="common">Giant reed</name>
    <name type="synonym">Donax arundinaceus</name>
    <dbReference type="NCBI Taxonomy" id="35708"/>
    <lineage>
        <taxon>Eukaryota</taxon>
        <taxon>Viridiplantae</taxon>
        <taxon>Streptophyta</taxon>
        <taxon>Embryophyta</taxon>
        <taxon>Tracheophyta</taxon>
        <taxon>Spermatophyta</taxon>
        <taxon>Magnoliopsida</taxon>
        <taxon>Liliopsida</taxon>
        <taxon>Poales</taxon>
        <taxon>Poaceae</taxon>
        <taxon>PACMAD clade</taxon>
        <taxon>Arundinoideae</taxon>
        <taxon>Arundineae</taxon>
        <taxon>Arundo</taxon>
    </lineage>
</organism>
<protein>
    <submittedName>
        <fullName evidence="1">Uncharacterized protein</fullName>
    </submittedName>
</protein>
<dbReference type="AlphaFoldDB" id="A0A0A9AK81"/>
<sequence length="44" mass="4813">MDLGGASPALRRRPPRRPGLVDGLEVGVLQIPFLLTNRTELMQA</sequence>
<name>A0A0A9AK81_ARUDO</name>
<reference evidence="1" key="2">
    <citation type="journal article" date="2015" name="Data Brief">
        <title>Shoot transcriptome of the giant reed, Arundo donax.</title>
        <authorList>
            <person name="Barrero R.A."/>
            <person name="Guerrero F.D."/>
            <person name="Moolhuijzen P."/>
            <person name="Goolsby J.A."/>
            <person name="Tidwell J."/>
            <person name="Bellgard S.E."/>
            <person name="Bellgard M.I."/>
        </authorList>
    </citation>
    <scope>NUCLEOTIDE SEQUENCE</scope>
    <source>
        <tissue evidence="1">Shoot tissue taken approximately 20 cm above the soil surface</tissue>
    </source>
</reference>
<proteinExistence type="predicted"/>
<reference evidence="1" key="1">
    <citation type="submission" date="2014-09" db="EMBL/GenBank/DDBJ databases">
        <authorList>
            <person name="Magalhaes I.L.F."/>
            <person name="Oliveira U."/>
            <person name="Santos F.R."/>
            <person name="Vidigal T.H.D.A."/>
            <person name="Brescovit A.D."/>
            <person name="Santos A.J."/>
        </authorList>
    </citation>
    <scope>NUCLEOTIDE SEQUENCE</scope>
    <source>
        <tissue evidence="1">Shoot tissue taken approximately 20 cm above the soil surface</tissue>
    </source>
</reference>
<accession>A0A0A9AK81</accession>